<reference evidence="3" key="1">
    <citation type="submission" date="2019-06" db="EMBL/GenBank/DDBJ databases">
        <authorList>
            <person name="Le Quere A."/>
            <person name="Colella S."/>
        </authorList>
    </citation>
    <scope>NUCLEOTIDE SEQUENCE</scope>
    <source>
        <strain evidence="3">EmedicaeMD41</strain>
    </source>
</reference>
<gene>
    <name evidence="3" type="ORF">EMEDMD4_300109</name>
</gene>
<accession>A0A508WWB3</accession>
<protein>
    <submittedName>
        <fullName evidence="3">Uncharacterized protein</fullName>
    </submittedName>
</protein>
<organism evidence="3">
    <name type="scientific">Sinorhizobium medicae</name>
    <dbReference type="NCBI Taxonomy" id="110321"/>
    <lineage>
        <taxon>Bacteria</taxon>
        <taxon>Pseudomonadati</taxon>
        <taxon>Pseudomonadota</taxon>
        <taxon>Alphaproteobacteria</taxon>
        <taxon>Hyphomicrobiales</taxon>
        <taxon>Rhizobiaceae</taxon>
        <taxon>Sinorhizobium/Ensifer group</taxon>
        <taxon>Sinorhizobium</taxon>
    </lineage>
</organism>
<feature type="coiled-coil region" evidence="1">
    <location>
        <begin position="301"/>
        <end position="356"/>
    </location>
</feature>
<feature type="region of interest" description="Disordered" evidence="2">
    <location>
        <begin position="403"/>
        <end position="425"/>
    </location>
</feature>
<dbReference type="EMBL" id="CABFNB010000096">
    <property type="protein sequence ID" value="VTZ61743.1"/>
    <property type="molecule type" value="Genomic_DNA"/>
</dbReference>
<sequence length="425" mass="47799">MKRTLTREELHDLVWSTPILKVAEEFGLSDRGFAKICARHLVPTPPRGYWAKVEAGQSVKKTPLRSVENKALHTVHIGASKAHLSDSVQAALAAAKAERKRQAEERKQQLSIAKASPATLEPLVINQHIQDCHKSVASIVKQLRKAKPDGEGVVSAKGVCVHERTRERAIGILHHLAVATEAGGAELKANENGLHLSTSEGSVRITLTEERKRPKHIPTESELAEYQRRKTKRDKDQARGLWSFERLEPWPEFDIVYTGKLTIGYDGYANGLRKSWSDGRSQAVEGCLEAFVAGMRTIIVAEAEERRVTQERERARQAMRRRRELARLRAEREEKRSAYLDEIAAARRKVADLQTTIETIPLAEKLPEEYGRMITWAKERLAELEAKTTVDAIQAALAAENLFPEPDDLFDPEGSPPPKQNYWDD</sequence>
<dbReference type="AlphaFoldDB" id="A0A508WWB3"/>
<keyword evidence="1" id="KW-0175">Coiled coil</keyword>
<dbReference type="RefSeq" id="WP_180161768.1">
    <property type="nucleotide sequence ID" value="NZ_CABFNB010000096.1"/>
</dbReference>
<evidence type="ECO:0000256" key="2">
    <source>
        <dbReference type="SAM" id="MobiDB-lite"/>
    </source>
</evidence>
<name>A0A508WWB3_9HYPH</name>
<proteinExistence type="predicted"/>
<evidence type="ECO:0000313" key="3">
    <source>
        <dbReference type="EMBL" id="VTZ61743.1"/>
    </source>
</evidence>
<dbReference type="Proteomes" id="UP000507954">
    <property type="component" value="Unassembled WGS sequence"/>
</dbReference>
<evidence type="ECO:0000256" key="1">
    <source>
        <dbReference type="SAM" id="Coils"/>
    </source>
</evidence>